<gene>
    <name evidence="3" type="ORF">AJ78_08593</name>
</gene>
<keyword evidence="2" id="KW-1133">Transmembrane helix</keyword>
<organism evidence="3 4">
    <name type="scientific">Emergomyces pasteurianus Ep9510</name>
    <dbReference type="NCBI Taxonomy" id="1447872"/>
    <lineage>
        <taxon>Eukaryota</taxon>
        <taxon>Fungi</taxon>
        <taxon>Dikarya</taxon>
        <taxon>Ascomycota</taxon>
        <taxon>Pezizomycotina</taxon>
        <taxon>Eurotiomycetes</taxon>
        <taxon>Eurotiomycetidae</taxon>
        <taxon>Onygenales</taxon>
        <taxon>Ajellomycetaceae</taxon>
        <taxon>Emergomyces</taxon>
    </lineage>
</organism>
<evidence type="ECO:0000256" key="1">
    <source>
        <dbReference type="SAM" id="MobiDB-lite"/>
    </source>
</evidence>
<dbReference type="OrthoDB" id="3565477at2759"/>
<dbReference type="Proteomes" id="UP000182235">
    <property type="component" value="Unassembled WGS sequence"/>
</dbReference>
<feature type="non-terminal residue" evidence="3">
    <location>
        <position position="1"/>
    </location>
</feature>
<reference evidence="3 4" key="1">
    <citation type="submission" date="2015-07" db="EMBL/GenBank/DDBJ databases">
        <title>Emmonsia species relationships and genome sequence.</title>
        <authorList>
            <consortium name="The Broad Institute Genomics Platform"/>
            <person name="Cuomo C.A."/>
            <person name="Munoz J.F."/>
            <person name="Imamovic A."/>
            <person name="Priest M.E."/>
            <person name="Young S."/>
            <person name="Clay O.K."/>
            <person name="McEwen J.G."/>
        </authorList>
    </citation>
    <scope>NUCLEOTIDE SEQUENCE [LARGE SCALE GENOMIC DNA]</scope>
    <source>
        <strain evidence="3 4">UAMH 9510</strain>
    </source>
</reference>
<feature type="transmembrane region" description="Helical" evidence="2">
    <location>
        <begin position="102"/>
        <end position="123"/>
    </location>
</feature>
<protein>
    <submittedName>
        <fullName evidence="3">Uncharacterized protein</fullName>
    </submittedName>
</protein>
<dbReference type="STRING" id="1447872.A0A1J9PR84"/>
<evidence type="ECO:0000313" key="4">
    <source>
        <dbReference type="Proteomes" id="UP000182235"/>
    </source>
</evidence>
<name>A0A1J9PR84_9EURO</name>
<evidence type="ECO:0000256" key="2">
    <source>
        <dbReference type="SAM" id="Phobius"/>
    </source>
</evidence>
<feature type="compositionally biased region" description="Low complexity" evidence="1">
    <location>
        <begin position="1"/>
        <end position="33"/>
    </location>
</feature>
<sequence>PTYPTETAYPTETPYPTAEPTYPTETAYPTETPSVEPTGGEGYPTTSIITYTTCVPTVSYSTTVIYPTVVEPTGPGYTASEGLPYPTGGYPSNPTPPPYEGAASSIGANFAVAGLAAVAALFLA</sequence>
<dbReference type="AlphaFoldDB" id="A0A1J9PR84"/>
<keyword evidence="2" id="KW-0472">Membrane</keyword>
<dbReference type="EMBL" id="LGRN01000828">
    <property type="protein sequence ID" value="OJD10371.1"/>
    <property type="molecule type" value="Genomic_DNA"/>
</dbReference>
<keyword evidence="4" id="KW-1185">Reference proteome</keyword>
<proteinExistence type="predicted"/>
<feature type="region of interest" description="Disordered" evidence="1">
    <location>
        <begin position="1"/>
        <end position="42"/>
    </location>
</feature>
<comment type="caution">
    <text evidence="3">The sequence shown here is derived from an EMBL/GenBank/DDBJ whole genome shotgun (WGS) entry which is preliminary data.</text>
</comment>
<feature type="region of interest" description="Disordered" evidence="1">
    <location>
        <begin position="76"/>
        <end position="102"/>
    </location>
</feature>
<evidence type="ECO:0000313" key="3">
    <source>
        <dbReference type="EMBL" id="OJD10371.1"/>
    </source>
</evidence>
<accession>A0A1J9PR84</accession>
<dbReference type="VEuPathDB" id="FungiDB:AJ78_08593"/>
<keyword evidence="2" id="KW-0812">Transmembrane</keyword>